<reference evidence="1" key="1">
    <citation type="submission" date="2014-09" db="EMBL/GenBank/DDBJ databases">
        <authorList>
            <person name="Magalhaes I.L.F."/>
            <person name="Oliveira U."/>
            <person name="Santos F.R."/>
            <person name="Vidigal T.H.D.A."/>
            <person name="Brescovit A.D."/>
            <person name="Santos A.J."/>
        </authorList>
    </citation>
    <scope>NUCLEOTIDE SEQUENCE</scope>
    <source>
        <tissue evidence="1">Shoot tissue taken approximately 20 cm above the soil surface</tissue>
    </source>
</reference>
<organism evidence="1">
    <name type="scientific">Arundo donax</name>
    <name type="common">Giant reed</name>
    <name type="synonym">Donax arundinaceus</name>
    <dbReference type="NCBI Taxonomy" id="35708"/>
    <lineage>
        <taxon>Eukaryota</taxon>
        <taxon>Viridiplantae</taxon>
        <taxon>Streptophyta</taxon>
        <taxon>Embryophyta</taxon>
        <taxon>Tracheophyta</taxon>
        <taxon>Spermatophyta</taxon>
        <taxon>Magnoliopsida</taxon>
        <taxon>Liliopsida</taxon>
        <taxon>Poales</taxon>
        <taxon>Poaceae</taxon>
        <taxon>PACMAD clade</taxon>
        <taxon>Arundinoideae</taxon>
        <taxon>Arundineae</taxon>
        <taxon>Arundo</taxon>
    </lineage>
</organism>
<dbReference type="AlphaFoldDB" id="A0A0A9HUS4"/>
<protein>
    <submittedName>
        <fullName evidence="1">Uncharacterized protein</fullName>
    </submittedName>
</protein>
<proteinExistence type="predicted"/>
<sequence>MIPASPILAFYSSCSTSNELIHLFC</sequence>
<dbReference type="EMBL" id="GBRH01161253">
    <property type="protein sequence ID" value="JAE36643.1"/>
    <property type="molecule type" value="Transcribed_RNA"/>
</dbReference>
<name>A0A0A9HUS4_ARUDO</name>
<evidence type="ECO:0000313" key="1">
    <source>
        <dbReference type="EMBL" id="JAE36643.1"/>
    </source>
</evidence>
<accession>A0A0A9HUS4</accession>
<reference evidence="1" key="2">
    <citation type="journal article" date="2015" name="Data Brief">
        <title>Shoot transcriptome of the giant reed, Arundo donax.</title>
        <authorList>
            <person name="Barrero R.A."/>
            <person name="Guerrero F.D."/>
            <person name="Moolhuijzen P."/>
            <person name="Goolsby J.A."/>
            <person name="Tidwell J."/>
            <person name="Bellgard S.E."/>
            <person name="Bellgard M.I."/>
        </authorList>
    </citation>
    <scope>NUCLEOTIDE SEQUENCE</scope>
    <source>
        <tissue evidence="1">Shoot tissue taken approximately 20 cm above the soil surface</tissue>
    </source>
</reference>